<name>T2G8S7_MEGG1</name>
<feature type="chain" id="PRO_5004588158" description="Lipoprotein" evidence="2">
    <location>
        <begin position="22"/>
        <end position="228"/>
    </location>
</feature>
<sequence length="228" mass="24787">MRRLTLLLVILTMLAGLTACADSSRPPEGGSSLAAVEQALAGTPAYSIILADARQSGTFFSSYALQYAIERGGALSLTDWFEVDKAEYDKFAPLKGMTLLSYADGVRNATAAPPGFQHVGDPSYGSWQRDSSGNSFWQFYGQYRLLSDLMGLVMGGTLSQGDWDGARRTGKLPPRPPSTSRPSPQRDDFFNRRMKQEAAKDTKFSNKVEQRLGRSTVGTRSRGASPGK</sequence>
<dbReference type="AlphaFoldDB" id="T2G8S7"/>
<protein>
    <recommendedName>
        <fullName evidence="5">Lipoprotein</fullName>
    </recommendedName>
</protein>
<keyword evidence="2" id="KW-0732">Signal</keyword>
<reference evidence="3 4" key="1">
    <citation type="journal article" date="2013" name="J. Bacteriol.">
        <title>Roles of HynAB and Ech, the only two hydrogenases found in the model sulfate reducer Desulfovibrio gigas.</title>
        <authorList>
            <person name="Morais-Silva F.O."/>
            <person name="Santos C.I."/>
            <person name="Rodrigues R."/>
            <person name="Pereira I.A."/>
            <person name="Rodrigues-Pousada C."/>
        </authorList>
    </citation>
    <scope>NUCLEOTIDE SEQUENCE [LARGE SCALE GENOMIC DNA]</scope>
    <source>
        <strain evidence="4">ATCC 19364 / DSM 1382 / NCIMB 9332 / VKM B-1759</strain>
    </source>
</reference>
<dbReference type="PROSITE" id="PS51257">
    <property type="entry name" value="PROKAR_LIPOPROTEIN"/>
    <property type="match status" value="1"/>
</dbReference>
<feature type="region of interest" description="Disordered" evidence="1">
    <location>
        <begin position="163"/>
        <end position="228"/>
    </location>
</feature>
<organism evidence="3 4">
    <name type="scientific">Megalodesulfovibrio gigas (strain ATCC 19364 / DSM 1382 / NCIMB 9332 / VKM B-1759)</name>
    <name type="common">Desulfovibrio gigas</name>
    <dbReference type="NCBI Taxonomy" id="1121448"/>
    <lineage>
        <taxon>Bacteria</taxon>
        <taxon>Pseudomonadati</taxon>
        <taxon>Thermodesulfobacteriota</taxon>
        <taxon>Desulfovibrionia</taxon>
        <taxon>Desulfovibrionales</taxon>
        <taxon>Desulfovibrionaceae</taxon>
        <taxon>Megalodesulfovibrio</taxon>
    </lineage>
</organism>
<dbReference type="HOGENOM" id="CLU_1213224_0_0_7"/>
<reference evidence="4" key="2">
    <citation type="submission" date="2013-07" db="EMBL/GenBank/DDBJ databases">
        <authorList>
            <person name="Morais-Silva F.O."/>
            <person name="Rezende A.M."/>
            <person name="Pimentel C."/>
            <person name="Resende D.M."/>
            <person name="Santos C.I."/>
            <person name="Clemente C."/>
            <person name="de Oliveira L.M."/>
            <person name="da Silva S.M."/>
            <person name="Costa D.A."/>
            <person name="Varela-Raposo A."/>
            <person name="Horacio E.C.A."/>
            <person name="Matos M."/>
            <person name="Flores O."/>
            <person name="Ruiz J.C."/>
            <person name="Rodrigues-Pousada C."/>
        </authorList>
    </citation>
    <scope>NUCLEOTIDE SEQUENCE [LARGE SCALE GENOMIC DNA]</scope>
    <source>
        <strain evidence="4">ATCC 19364 / DSM 1382 / NCIMB 9332 / VKM B-1759</strain>
    </source>
</reference>
<gene>
    <name evidence="3" type="ORF">DGI_0793</name>
</gene>
<accession>T2G8S7</accession>
<evidence type="ECO:0008006" key="5">
    <source>
        <dbReference type="Google" id="ProtNLM"/>
    </source>
</evidence>
<evidence type="ECO:0000256" key="2">
    <source>
        <dbReference type="SAM" id="SignalP"/>
    </source>
</evidence>
<evidence type="ECO:0000256" key="1">
    <source>
        <dbReference type="SAM" id="MobiDB-lite"/>
    </source>
</evidence>
<dbReference type="Proteomes" id="UP000016587">
    <property type="component" value="Chromosome"/>
</dbReference>
<evidence type="ECO:0000313" key="3">
    <source>
        <dbReference type="EMBL" id="AGW12688.1"/>
    </source>
</evidence>
<dbReference type="STRING" id="1121448.DGI_0793"/>
<evidence type="ECO:0000313" key="4">
    <source>
        <dbReference type="Proteomes" id="UP000016587"/>
    </source>
</evidence>
<proteinExistence type="predicted"/>
<dbReference type="eggNOG" id="COG1196">
    <property type="taxonomic scope" value="Bacteria"/>
</dbReference>
<dbReference type="PATRIC" id="fig|1121448.10.peg.794"/>
<feature type="signal peptide" evidence="2">
    <location>
        <begin position="1"/>
        <end position="21"/>
    </location>
</feature>
<dbReference type="EMBL" id="CP006585">
    <property type="protein sequence ID" value="AGW12688.1"/>
    <property type="molecule type" value="Genomic_DNA"/>
</dbReference>
<feature type="compositionally biased region" description="Basic and acidic residues" evidence="1">
    <location>
        <begin position="184"/>
        <end position="212"/>
    </location>
</feature>
<keyword evidence="4" id="KW-1185">Reference proteome</keyword>
<dbReference type="KEGG" id="dgg:DGI_0793"/>